<keyword evidence="3 6" id="KW-0812">Transmembrane</keyword>
<evidence type="ECO:0000313" key="8">
    <source>
        <dbReference type="Proteomes" id="UP000033140"/>
    </source>
</evidence>
<dbReference type="PANTHER" id="PTHR21346:SF10">
    <property type="entry name" value="TRANSMEMBRANE PROTEIN"/>
    <property type="match status" value="1"/>
</dbReference>
<evidence type="ECO:0008006" key="9">
    <source>
        <dbReference type="Google" id="ProtNLM"/>
    </source>
</evidence>
<evidence type="ECO:0000256" key="1">
    <source>
        <dbReference type="ARBA" id="ARBA00004370"/>
    </source>
</evidence>
<reference evidence="7 8" key="2">
    <citation type="journal article" date="2014" name="J. Gen. Appl. Microbiol.">
        <title>The early diverging ascomycetous budding yeast Saitoella complicata has three histone deacetylases belonging to the Clr6, Hos2, and Rpd3 lineages.</title>
        <authorList>
            <person name="Nishida H."/>
            <person name="Matsumoto T."/>
            <person name="Kondo S."/>
            <person name="Hamamoto M."/>
            <person name="Yoshikawa H."/>
        </authorList>
    </citation>
    <scope>NUCLEOTIDE SEQUENCE [LARGE SCALE GENOMIC DNA]</scope>
    <source>
        <strain evidence="7 8">NRRL Y-17804</strain>
    </source>
</reference>
<sequence length="220" mass="23731">MASAFRSSSRLFSAPSQFLFSSCARTAFRPQAISNVKTASLSVPRRLAWGTAGTLSTYALLSYGVLSSPVFQPYQCAAATSSTPGSYPVDKPDFDDVDGKAGTGGNILARWFDPAQLSFGSMMGLASGFFVGKIGKMVLFFAGGIFVFLQLLSYNGIVSIPWARIAGWYSRRQEALRASNNAEGHQSGAFISEKFTNLLTHNFPMKASFMAAFFVGLRYA</sequence>
<dbReference type="STRING" id="698492.A0A0E9N846"/>
<dbReference type="OrthoDB" id="163794at2759"/>
<dbReference type="AlphaFoldDB" id="A0A0E9N846"/>
<organism evidence="7 8">
    <name type="scientific">Saitoella complicata (strain BCRC 22490 / CBS 7301 / JCM 7358 / NBRC 10748 / NRRL Y-17804)</name>
    <dbReference type="NCBI Taxonomy" id="698492"/>
    <lineage>
        <taxon>Eukaryota</taxon>
        <taxon>Fungi</taxon>
        <taxon>Dikarya</taxon>
        <taxon>Ascomycota</taxon>
        <taxon>Taphrinomycotina</taxon>
        <taxon>Taphrinomycotina incertae sedis</taxon>
        <taxon>Saitoella</taxon>
    </lineage>
</organism>
<dbReference type="RefSeq" id="XP_019026781.1">
    <property type="nucleotide sequence ID" value="XM_019165538.1"/>
</dbReference>
<reference evidence="7 8" key="1">
    <citation type="journal article" date="2011" name="J. Gen. Appl. Microbiol.">
        <title>Draft genome sequencing of the enigmatic yeast Saitoella complicata.</title>
        <authorList>
            <person name="Nishida H."/>
            <person name="Hamamoto M."/>
            <person name="Sugiyama J."/>
        </authorList>
    </citation>
    <scope>NUCLEOTIDE SEQUENCE [LARGE SCALE GENOMIC DNA]</scope>
    <source>
        <strain evidence="7 8">NRRL Y-17804</strain>
    </source>
</reference>
<evidence type="ECO:0000256" key="5">
    <source>
        <dbReference type="ARBA" id="ARBA00023136"/>
    </source>
</evidence>
<keyword evidence="8" id="KW-1185">Reference proteome</keyword>
<comment type="subcellular location">
    <subcellularLocation>
        <location evidence="1">Membrane</location>
    </subcellularLocation>
</comment>
<dbReference type="EMBL" id="BACD03000002">
    <property type="protein sequence ID" value="GAO46087.1"/>
    <property type="molecule type" value="Genomic_DNA"/>
</dbReference>
<dbReference type="Pfam" id="PF04930">
    <property type="entry name" value="FUN14"/>
    <property type="match status" value="1"/>
</dbReference>
<comment type="similarity">
    <text evidence="2">Belongs to the FUN14 family.</text>
</comment>
<dbReference type="GO" id="GO:0016020">
    <property type="term" value="C:membrane"/>
    <property type="evidence" value="ECO:0007669"/>
    <property type="project" value="UniProtKB-SubCell"/>
</dbReference>
<name>A0A0E9N846_SAICN</name>
<protein>
    <recommendedName>
        <fullName evidence="9">FUN14 domain-containing protein</fullName>
    </recommendedName>
</protein>
<feature type="transmembrane region" description="Helical" evidence="6">
    <location>
        <begin position="138"/>
        <end position="163"/>
    </location>
</feature>
<reference evidence="7 8" key="3">
    <citation type="journal article" date="2015" name="Genome Announc.">
        <title>Draft Genome Sequence of the Archiascomycetous Yeast Saitoella complicata.</title>
        <authorList>
            <person name="Yamauchi K."/>
            <person name="Kondo S."/>
            <person name="Hamamoto M."/>
            <person name="Takahashi Y."/>
            <person name="Ogura Y."/>
            <person name="Hayashi T."/>
            <person name="Nishida H."/>
        </authorList>
    </citation>
    <scope>NUCLEOTIDE SEQUENCE [LARGE SCALE GENOMIC DNA]</scope>
    <source>
        <strain evidence="7 8">NRRL Y-17804</strain>
    </source>
</reference>
<evidence type="ECO:0000313" key="7">
    <source>
        <dbReference type="EMBL" id="GAO46087.1"/>
    </source>
</evidence>
<dbReference type="PANTHER" id="PTHR21346">
    <property type="entry name" value="FUN14 DOMAIN CONTAINING"/>
    <property type="match status" value="1"/>
</dbReference>
<dbReference type="InterPro" id="IPR007014">
    <property type="entry name" value="FUN14"/>
</dbReference>
<gene>
    <name evidence="7" type="ORF">G7K_0330-t1</name>
</gene>
<comment type="caution">
    <text evidence="7">The sequence shown here is derived from an EMBL/GenBank/DDBJ whole genome shotgun (WGS) entry which is preliminary data.</text>
</comment>
<dbReference type="PROSITE" id="PS51257">
    <property type="entry name" value="PROKAR_LIPOPROTEIN"/>
    <property type="match status" value="1"/>
</dbReference>
<evidence type="ECO:0000256" key="2">
    <source>
        <dbReference type="ARBA" id="ARBA00009160"/>
    </source>
</evidence>
<keyword evidence="5 6" id="KW-0472">Membrane</keyword>
<keyword evidence="4 6" id="KW-1133">Transmembrane helix</keyword>
<evidence type="ECO:0000256" key="6">
    <source>
        <dbReference type="SAM" id="Phobius"/>
    </source>
</evidence>
<evidence type="ECO:0000256" key="4">
    <source>
        <dbReference type="ARBA" id="ARBA00022989"/>
    </source>
</evidence>
<dbReference type="Proteomes" id="UP000033140">
    <property type="component" value="Unassembled WGS sequence"/>
</dbReference>
<evidence type="ECO:0000256" key="3">
    <source>
        <dbReference type="ARBA" id="ARBA00022692"/>
    </source>
</evidence>
<proteinExistence type="inferred from homology"/>
<accession>A0A0E9N846</accession>